<evidence type="ECO:0008006" key="3">
    <source>
        <dbReference type="Google" id="ProtNLM"/>
    </source>
</evidence>
<dbReference type="EMBL" id="JAGGKS010000008">
    <property type="protein sequence ID" value="MBP1926771.1"/>
    <property type="molecule type" value="Genomic_DNA"/>
</dbReference>
<dbReference type="SUPFAM" id="SSF52540">
    <property type="entry name" value="P-loop containing nucleoside triphosphate hydrolases"/>
    <property type="match status" value="1"/>
</dbReference>
<evidence type="ECO:0000313" key="2">
    <source>
        <dbReference type="Proteomes" id="UP001519342"/>
    </source>
</evidence>
<dbReference type="InterPro" id="IPR027417">
    <property type="entry name" value="P-loop_NTPase"/>
</dbReference>
<organism evidence="1 2">
    <name type="scientific">Sedimentibacter acidaminivorans</name>
    <dbReference type="NCBI Taxonomy" id="913099"/>
    <lineage>
        <taxon>Bacteria</taxon>
        <taxon>Bacillati</taxon>
        <taxon>Bacillota</taxon>
        <taxon>Tissierellia</taxon>
        <taxon>Sedimentibacter</taxon>
    </lineage>
</organism>
<sequence>MLEGRHVFAGSNSSKGFFSYFDHIIKPENANRIYILKGGPGVGKSSFIKKFGIKISSLGHEVEYIHCSSDENSLDGLVVPDLKIAFVDGTAPHLVDPKLPGAADEIINLGAYLDNSNLEKHKEQIIKINKSKSELYKSAYRYLESAGLISEEINSIYDRYIDDTKFDALCDKIIDKLFAKKISTSNTGSIRKMFSEAYTSNGYIKYTDYFCSDSKTWVIIGESSNYTSKLLDRIVQESVNKGYYTECFYKPLTPEKIQHVIIPELNLLFKSDESAVNCNYDEIINLHEIMDLENMKSHISEIESNLHLLDLLIKNALNKLSETAKYHQLLEVFYVNSMNFSKVDKYLENILSKYA</sequence>
<protein>
    <recommendedName>
        <fullName evidence="3">ATPase</fullName>
    </recommendedName>
</protein>
<evidence type="ECO:0000313" key="1">
    <source>
        <dbReference type="EMBL" id="MBP1926771.1"/>
    </source>
</evidence>
<dbReference type="RefSeq" id="WP_209512497.1">
    <property type="nucleotide sequence ID" value="NZ_JAGGKS010000008.1"/>
</dbReference>
<comment type="caution">
    <text evidence="1">The sequence shown here is derived from an EMBL/GenBank/DDBJ whole genome shotgun (WGS) entry which is preliminary data.</text>
</comment>
<dbReference type="Proteomes" id="UP001519342">
    <property type="component" value="Unassembled WGS sequence"/>
</dbReference>
<accession>A0ABS4GGF2</accession>
<reference evidence="1 2" key="1">
    <citation type="submission" date="2021-03" db="EMBL/GenBank/DDBJ databases">
        <title>Genomic Encyclopedia of Type Strains, Phase IV (KMG-IV): sequencing the most valuable type-strain genomes for metagenomic binning, comparative biology and taxonomic classification.</title>
        <authorList>
            <person name="Goeker M."/>
        </authorList>
    </citation>
    <scope>NUCLEOTIDE SEQUENCE [LARGE SCALE GENOMIC DNA]</scope>
    <source>
        <strain evidence="1 2">DSM 24004</strain>
    </source>
</reference>
<proteinExistence type="predicted"/>
<keyword evidence="2" id="KW-1185">Reference proteome</keyword>
<gene>
    <name evidence="1" type="ORF">J2Z76_002641</name>
</gene>
<name>A0ABS4GGF2_9FIRM</name>